<evidence type="ECO:0000313" key="3">
    <source>
        <dbReference type="Proteomes" id="UP001183388"/>
    </source>
</evidence>
<accession>A0ABU2LEE9</accession>
<feature type="transmembrane region" description="Helical" evidence="1">
    <location>
        <begin position="6"/>
        <end position="24"/>
    </location>
</feature>
<dbReference type="Proteomes" id="UP001183388">
    <property type="component" value="Unassembled WGS sequence"/>
</dbReference>
<keyword evidence="1" id="KW-1133">Transmembrane helix</keyword>
<keyword evidence="1" id="KW-0812">Transmembrane</keyword>
<evidence type="ECO:0000256" key="1">
    <source>
        <dbReference type="SAM" id="Phobius"/>
    </source>
</evidence>
<comment type="caution">
    <text evidence="2">The sequence shown here is derived from an EMBL/GenBank/DDBJ whole genome shotgun (WGS) entry which is preliminary data.</text>
</comment>
<dbReference type="RefSeq" id="WP_311632922.1">
    <property type="nucleotide sequence ID" value="NZ_JAVREN010000051.1"/>
</dbReference>
<dbReference type="EMBL" id="JAVREN010000051">
    <property type="protein sequence ID" value="MDT0309950.1"/>
    <property type="molecule type" value="Genomic_DNA"/>
</dbReference>
<organism evidence="2 3">
    <name type="scientific">Streptomyces boetiae</name>
    <dbReference type="NCBI Taxonomy" id="3075541"/>
    <lineage>
        <taxon>Bacteria</taxon>
        <taxon>Bacillati</taxon>
        <taxon>Actinomycetota</taxon>
        <taxon>Actinomycetes</taxon>
        <taxon>Kitasatosporales</taxon>
        <taxon>Streptomycetaceae</taxon>
        <taxon>Streptomyces</taxon>
    </lineage>
</organism>
<keyword evidence="1" id="KW-0472">Membrane</keyword>
<evidence type="ECO:0000313" key="2">
    <source>
        <dbReference type="EMBL" id="MDT0309950.1"/>
    </source>
</evidence>
<name>A0ABU2LEE9_9ACTN</name>
<proteinExistence type="predicted"/>
<sequence>MEAIWTSAVAVAGTLLGAVITHLFQRRSARESESFLRSEALRQERIAAFSTFAGAAEDYRRGEGDRWFRRREDRHGPEYFAARVEAHRLRAVARQALYRVKLLTSDGEVIAAAEEALERARDITRAAEEAAWRVANDRAKAAIDAFVAAAAPRVR</sequence>
<reference evidence="3" key="1">
    <citation type="submission" date="2023-07" db="EMBL/GenBank/DDBJ databases">
        <title>30 novel species of actinomycetes from the DSMZ collection.</title>
        <authorList>
            <person name="Nouioui I."/>
        </authorList>
    </citation>
    <scope>NUCLEOTIDE SEQUENCE [LARGE SCALE GENOMIC DNA]</scope>
    <source>
        <strain evidence="3">DSM 44917</strain>
    </source>
</reference>
<gene>
    <name evidence="2" type="ORF">RM780_23780</name>
</gene>
<keyword evidence="3" id="KW-1185">Reference proteome</keyword>
<protein>
    <submittedName>
        <fullName evidence="2">Uncharacterized protein</fullName>
    </submittedName>
</protein>